<evidence type="ECO:0000313" key="2">
    <source>
        <dbReference type="Proteomes" id="UP000011668"/>
    </source>
</evidence>
<comment type="caution">
    <text evidence="1">The sequence shown here is derived from an EMBL/GenBank/DDBJ whole genome shotgun (WGS) entry which is preliminary data.</text>
</comment>
<keyword evidence="2" id="KW-1185">Reference proteome</keyword>
<organism evidence="1 2">
    <name type="scientific">Thanatephorus cucumeris (strain AG1-IA)</name>
    <name type="common">Rice sheath blight fungus</name>
    <name type="synonym">Rhizoctonia solani</name>
    <dbReference type="NCBI Taxonomy" id="983506"/>
    <lineage>
        <taxon>Eukaryota</taxon>
        <taxon>Fungi</taxon>
        <taxon>Dikarya</taxon>
        <taxon>Basidiomycota</taxon>
        <taxon>Agaricomycotina</taxon>
        <taxon>Agaricomycetes</taxon>
        <taxon>Cantharellales</taxon>
        <taxon>Ceratobasidiaceae</taxon>
        <taxon>Rhizoctonia</taxon>
        <taxon>Rhizoctonia solani AG-1</taxon>
    </lineage>
</organism>
<dbReference type="HOGENOM" id="CLU_1741812_0_0_1"/>
<protein>
    <submittedName>
        <fullName evidence="1">Uncharacterized protein</fullName>
    </submittedName>
</protein>
<evidence type="ECO:0000313" key="1">
    <source>
        <dbReference type="EMBL" id="ELU37176.1"/>
    </source>
</evidence>
<reference evidence="1 2" key="1">
    <citation type="journal article" date="2013" name="Nat. Commun.">
        <title>The evolution and pathogenic mechanisms of the rice sheath blight pathogen.</title>
        <authorList>
            <person name="Zheng A."/>
            <person name="Lin R."/>
            <person name="Xu L."/>
            <person name="Qin P."/>
            <person name="Tang C."/>
            <person name="Ai P."/>
            <person name="Zhang D."/>
            <person name="Liu Y."/>
            <person name="Sun Z."/>
            <person name="Feng H."/>
            <person name="Wang Y."/>
            <person name="Chen Y."/>
            <person name="Liang X."/>
            <person name="Fu R."/>
            <person name="Li Q."/>
            <person name="Zhang J."/>
            <person name="Yu X."/>
            <person name="Xie Z."/>
            <person name="Ding L."/>
            <person name="Guan P."/>
            <person name="Tang J."/>
            <person name="Liang Y."/>
            <person name="Wang S."/>
            <person name="Deng Q."/>
            <person name="Li S."/>
            <person name="Zhu J."/>
            <person name="Wang L."/>
            <person name="Liu H."/>
            <person name="Li P."/>
        </authorList>
    </citation>
    <scope>NUCLEOTIDE SEQUENCE [LARGE SCALE GENOMIC DNA]</scope>
    <source>
        <strain evidence="2">AG-1 IA</strain>
    </source>
</reference>
<proteinExistence type="predicted"/>
<dbReference type="EMBL" id="AFRT01002819">
    <property type="protein sequence ID" value="ELU37176.1"/>
    <property type="molecule type" value="Genomic_DNA"/>
</dbReference>
<name>L8WG59_THACA</name>
<gene>
    <name evidence="1" type="ORF">AG1IA_08796</name>
</gene>
<dbReference type="AlphaFoldDB" id="L8WG59"/>
<sequence>MIGVHLYYCYRTRMPAIPSRSQVGVGWLPQTTVKVSFKRLLIRDKCNTPCCCDGARVLTNSPTTLGQSPFPTFDDTWAAELVVLADITSPSFHYLTLDDLSPPPRPAEPLQYRQRALQSKENHPVGVSVFHTFIASATRRQTSFVHEDAD</sequence>
<dbReference type="Proteomes" id="UP000011668">
    <property type="component" value="Unassembled WGS sequence"/>
</dbReference>
<accession>L8WG59</accession>